<dbReference type="Gene3D" id="1.25.40.10">
    <property type="entry name" value="Tetratricopeptide repeat domain"/>
    <property type="match status" value="1"/>
</dbReference>
<evidence type="ECO:0000256" key="1">
    <source>
        <dbReference type="ARBA" id="ARBA00022737"/>
    </source>
</evidence>
<name>A0A3A8KDK6_9BACT</name>
<feature type="repeat" description="TPR" evidence="3">
    <location>
        <begin position="210"/>
        <end position="243"/>
    </location>
</feature>
<organism evidence="5 6">
    <name type="scientific">Corallococcus carmarthensis</name>
    <dbReference type="NCBI Taxonomy" id="2316728"/>
    <lineage>
        <taxon>Bacteria</taxon>
        <taxon>Pseudomonadati</taxon>
        <taxon>Myxococcota</taxon>
        <taxon>Myxococcia</taxon>
        <taxon>Myxococcales</taxon>
        <taxon>Cystobacterineae</taxon>
        <taxon>Myxococcaceae</taxon>
        <taxon>Corallococcus</taxon>
    </lineage>
</organism>
<accession>A0A3A8KDK6</accession>
<dbReference type="PANTHER" id="PTHR45586">
    <property type="entry name" value="TPR REPEAT-CONTAINING PROTEIN PA4667"/>
    <property type="match status" value="1"/>
</dbReference>
<feature type="repeat" description="TPR" evidence="3">
    <location>
        <begin position="244"/>
        <end position="277"/>
    </location>
</feature>
<protein>
    <submittedName>
        <fullName evidence="5">Tetratricopeptide repeat protein</fullName>
    </submittedName>
</protein>
<dbReference type="SUPFAM" id="SSF48452">
    <property type="entry name" value="TPR-like"/>
    <property type="match status" value="1"/>
</dbReference>
<dbReference type="EMBL" id="RAWE01000020">
    <property type="protein sequence ID" value="RKH05249.1"/>
    <property type="molecule type" value="Genomic_DNA"/>
</dbReference>
<dbReference type="RefSeq" id="WP_120601970.1">
    <property type="nucleotide sequence ID" value="NZ_JABFJX010000105.1"/>
</dbReference>
<dbReference type="AlphaFoldDB" id="A0A3A8KDK6"/>
<evidence type="ECO:0000256" key="3">
    <source>
        <dbReference type="PROSITE-ProRule" id="PRU00339"/>
    </source>
</evidence>
<feature type="transmembrane region" description="Helical" evidence="4">
    <location>
        <begin position="20"/>
        <end position="40"/>
    </location>
</feature>
<keyword evidence="2 3" id="KW-0802">TPR repeat</keyword>
<keyword evidence="1" id="KW-0677">Repeat</keyword>
<evidence type="ECO:0000256" key="2">
    <source>
        <dbReference type="ARBA" id="ARBA00022803"/>
    </source>
</evidence>
<proteinExistence type="predicted"/>
<dbReference type="Proteomes" id="UP000268313">
    <property type="component" value="Unassembled WGS sequence"/>
</dbReference>
<dbReference type="InterPro" id="IPR011990">
    <property type="entry name" value="TPR-like_helical_dom_sf"/>
</dbReference>
<evidence type="ECO:0000313" key="6">
    <source>
        <dbReference type="Proteomes" id="UP000268313"/>
    </source>
</evidence>
<keyword evidence="4" id="KW-1133">Transmembrane helix</keyword>
<dbReference type="PANTHER" id="PTHR45586:SF14">
    <property type="entry name" value="TETRATRICOPEPTIDE TPR_2 REPEAT PROTEIN"/>
    <property type="match status" value="1"/>
</dbReference>
<gene>
    <name evidence="5" type="ORF">D7X32_08310</name>
</gene>
<dbReference type="InterPro" id="IPR051012">
    <property type="entry name" value="CellSynth/LPSAsmb/PSIAsmb"/>
</dbReference>
<keyword evidence="4" id="KW-0472">Membrane</keyword>
<keyword evidence="4" id="KW-0812">Transmembrane</keyword>
<reference evidence="6" key="1">
    <citation type="submission" date="2018-09" db="EMBL/GenBank/DDBJ databases">
        <authorList>
            <person name="Livingstone P.G."/>
            <person name="Whitworth D.E."/>
        </authorList>
    </citation>
    <scope>NUCLEOTIDE SEQUENCE [LARGE SCALE GENOMIC DNA]</scope>
    <source>
        <strain evidence="6">CA043D</strain>
    </source>
</reference>
<comment type="caution">
    <text evidence="5">The sequence shown here is derived from an EMBL/GenBank/DDBJ whole genome shotgun (WGS) entry which is preliminary data.</text>
</comment>
<dbReference type="InterPro" id="IPR019734">
    <property type="entry name" value="TPR_rpt"/>
</dbReference>
<dbReference type="Pfam" id="PF14559">
    <property type="entry name" value="TPR_19"/>
    <property type="match status" value="2"/>
</dbReference>
<sequence length="322" mass="35580">MSDPSNEPAQGTGRRWDQGLRSVLWVCGAALVVHVIPLFLPRDMPEQELAIARATDNVEGRLRFLVPLKHNDKATAADLRTAAELLREGAPAEAHDLALEAERRDPNALETQLLLARICDRERMSRCVEQSLGKAQKLAPADPRAELLRADLSEEKGDIEGATEALSRAYGRAPGDPLVGVRYGRLLSRMGRPEDALKVFTSLEGKVPAARLLVEQGLVLTKEGRNREAVGLLQQAVQKDPKLAEGHFQLGIAWFQLGNQDAAEEALRQADRLDVSDTRALGTLCTLQVKAGKLEGARQTRTDLERRFPQRMDTIREQCRLP</sequence>
<dbReference type="SMART" id="SM00028">
    <property type="entry name" value="TPR"/>
    <property type="match status" value="3"/>
</dbReference>
<keyword evidence="6" id="KW-1185">Reference proteome</keyword>
<evidence type="ECO:0000313" key="5">
    <source>
        <dbReference type="EMBL" id="RKH05249.1"/>
    </source>
</evidence>
<evidence type="ECO:0000256" key="4">
    <source>
        <dbReference type="SAM" id="Phobius"/>
    </source>
</evidence>
<dbReference type="PROSITE" id="PS50005">
    <property type="entry name" value="TPR"/>
    <property type="match status" value="2"/>
</dbReference>
<dbReference type="OrthoDB" id="5381741at2"/>